<dbReference type="PANTHER" id="PTHR33207">
    <property type="entry name" value="F-BOX DOMAIN CONTAINING PROTEIN-RELATED"/>
    <property type="match status" value="1"/>
</dbReference>
<dbReference type="AlphaFoldDB" id="A0ABC8WAR4"/>
<evidence type="ECO:0000313" key="2">
    <source>
        <dbReference type="Proteomes" id="UP001497457"/>
    </source>
</evidence>
<accession>A0ABC8WAR4</accession>
<keyword evidence="2" id="KW-1185">Reference proteome</keyword>
<proteinExistence type="predicted"/>
<protein>
    <recommendedName>
        <fullName evidence="3">F-box domain-containing protein</fullName>
    </recommendedName>
</protein>
<dbReference type="SUPFAM" id="SSF81383">
    <property type="entry name" value="F-box domain"/>
    <property type="match status" value="1"/>
</dbReference>
<name>A0ABC8WAR4_9POAL</name>
<dbReference type="EMBL" id="OZ075122">
    <property type="protein sequence ID" value="CAL4905611.1"/>
    <property type="molecule type" value="Genomic_DNA"/>
</dbReference>
<dbReference type="Gene3D" id="1.20.1280.50">
    <property type="match status" value="1"/>
</dbReference>
<evidence type="ECO:0000313" key="1">
    <source>
        <dbReference type="EMBL" id="CAL4905611.1"/>
    </source>
</evidence>
<sequence length="368" mass="40582">MDVMSDDALGLVLERVGSHVSLIRAAAVCRRWRRAVADAAFLRRFRSLHAPPVAGYFHNGSQYRSSVMGAEAKSRHGPVFVPSSPSLVDARHFSLDFLPNGAGSWNVQDSRGSLLQMDRAGIGAGGLPAWLVCEPLTRRYTMVPPPPDFDESCYFLGSFLIDGDTDKAGGCIGMSNFRVLYMLYRGLAGQAAVFTMGESGFTSWSEKSVDYIATRSQFECCLGHAGGSWFFYFRGRTLVILDGSTGEFSCSQLPITETQDLDLYCYNFCITVGRDSKPRFFTVFGDSFEVFMRLCSGEWVLEKRVMLSEATRSLPGYHPSFFSRSPFVSTLGVGFIILAPRSEPLWTFSVDLETMEVSPAAGDMGLMV</sequence>
<reference evidence="1" key="1">
    <citation type="submission" date="2024-10" db="EMBL/GenBank/DDBJ databases">
        <authorList>
            <person name="Ryan C."/>
        </authorList>
    </citation>
    <scope>NUCLEOTIDE SEQUENCE [LARGE SCALE GENOMIC DNA]</scope>
</reference>
<gene>
    <name evidence="1" type="ORF">URODEC1_LOCUS11743</name>
</gene>
<dbReference type="Proteomes" id="UP001497457">
    <property type="component" value="Chromosome 12b"/>
</dbReference>
<organism evidence="1 2">
    <name type="scientific">Urochloa decumbens</name>
    <dbReference type="NCBI Taxonomy" id="240449"/>
    <lineage>
        <taxon>Eukaryota</taxon>
        <taxon>Viridiplantae</taxon>
        <taxon>Streptophyta</taxon>
        <taxon>Embryophyta</taxon>
        <taxon>Tracheophyta</taxon>
        <taxon>Spermatophyta</taxon>
        <taxon>Magnoliopsida</taxon>
        <taxon>Liliopsida</taxon>
        <taxon>Poales</taxon>
        <taxon>Poaceae</taxon>
        <taxon>PACMAD clade</taxon>
        <taxon>Panicoideae</taxon>
        <taxon>Panicodae</taxon>
        <taxon>Paniceae</taxon>
        <taxon>Melinidinae</taxon>
        <taxon>Urochloa</taxon>
    </lineage>
</organism>
<dbReference type="InterPro" id="IPR036047">
    <property type="entry name" value="F-box-like_dom_sf"/>
</dbReference>
<evidence type="ECO:0008006" key="3">
    <source>
        <dbReference type="Google" id="ProtNLM"/>
    </source>
</evidence>